<sequence length="38" mass="3940">MTKRTGYVDAFQKVVDSVAGLITAVTSAAVAGHAIGFW</sequence>
<dbReference type="AlphaFoldDB" id="A0A1H1MK05"/>
<dbReference type="Proteomes" id="UP000243904">
    <property type="component" value="Chromosome I"/>
</dbReference>
<protein>
    <submittedName>
        <fullName evidence="1">Uncharacterized protein</fullName>
    </submittedName>
</protein>
<reference evidence="2" key="1">
    <citation type="submission" date="2016-10" db="EMBL/GenBank/DDBJ databases">
        <authorList>
            <person name="Varghese N."/>
            <person name="Submissions S."/>
        </authorList>
    </citation>
    <scope>NUCLEOTIDE SEQUENCE [LARGE SCALE GENOMIC DNA]</scope>
    <source>
        <strain evidence="2">GAS369</strain>
    </source>
</reference>
<gene>
    <name evidence="1" type="ORF">SAMN05444158_0250</name>
</gene>
<evidence type="ECO:0000313" key="2">
    <source>
        <dbReference type="Proteomes" id="UP000243904"/>
    </source>
</evidence>
<accession>A0A1H1MK05</accession>
<organism evidence="1 2">
    <name type="scientific">Bradyrhizobium canariense</name>
    <dbReference type="NCBI Taxonomy" id="255045"/>
    <lineage>
        <taxon>Bacteria</taxon>
        <taxon>Pseudomonadati</taxon>
        <taxon>Pseudomonadota</taxon>
        <taxon>Alphaproteobacteria</taxon>
        <taxon>Hyphomicrobiales</taxon>
        <taxon>Nitrobacteraceae</taxon>
        <taxon>Bradyrhizobium</taxon>
    </lineage>
</organism>
<evidence type="ECO:0000313" key="1">
    <source>
        <dbReference type="EMBL" id="SDR86987.1"/>
    </source>
</evidence>
<dbReference type="EMBL" id="LT629750">
    <property type="protein sequence ID" value="SDR86987.1"/>
    <property type="molecule type" value="Genomic_DNA"/>
</dbReference>
<keyword evidence="2" id="KW-1185">Reference proteome</keyword>
<proteinExistence type="predicted"/>
<name>A0A1H1MK05_9BRAD</name>